<name>A0A0G0Z6P9_UNCC2</name>
<gene>
    <name evidence="7" type="ORF">UU65_C0005G0009</name>
</gene>
<dbReference type="InterPro" id="IPR002130">
    <property type="entry name" value="Cyclophilin-type_PPIase_dom"/>
</dbReference>
<dbReference type="AlphaFoldDB" id="A0A0G0Z6P9"/>
<dbReference type="Proteomes" id="UP000033869">
    <property type="component" value="Unassembled WGS sequence"/>
</dbReference>
<evidence type="ECO:0000256" key="1">
    <source>
        <dbReference type="ARBA" id="ARBA00023110"/>
    </source>
</evidence>
<feature type="domain" description="PPIase cyclophilin-type" evidence="6">
    <location>
        <begin position="99"/>
        <end position="268"/>
    </location>
</feature>
<organism evidence="7 8">
    <name type="scientific">candidate division CPR2 bacterium GW2011_GWC1_41_48</name>
    <dbReference type="NCBI Taxonomy" id="1618344"/>
    <lineage>
        <taxon>Bacteria</taxon>
        <taxon>Bacteria division CPR2</taxon>
    </lineage>
</organism>
<dbReference type="EC" id="5.2.1.8" evidence="3"/>
<dbReference type="InterPro" id="IPR044666">
    <property type="entry name" value="Cyclophilin_A-like"/>
</dbReference>
<comment type="function">
    <text evidence="3">PPIases accelerate the folding of proteins. It catalyzes the cis-trans isomerization of proline imidic peptide bonds in oligopeptides.</text>
</comment>
<evidence type="ECO:0000259" key="6">
    <source>
        <dbReference type="PROSITE" id="PS50072"/>
    </source>
</evidence>
<dbReference type="Pfam" id="PF00160">
    <property type="entry name" value="Pro_isomerase"/>
    <property type="match status" value="1"/>
</dbReference>
<dbReference type="EMBL" id="LCBL01000005">
    <property type="protein sequence ID" value="KKS08698.1"/>
    <property type="molecule type" value="Genomic_DNA"/>
</dbReference>
<feature type="compositionally biased region" description="Basic residues" evidence="4">
    <location>
        <begin position="1"/>
        <end position="10"/>
    </location>
</feature>
<accession>A0A0G0Z6P9</accession>
<dbReference type="PROSITE" id="PS50072">
    <property type="entry name" value="CSA_PPIASE_2"/>
    <property type="match status" value="1"/>
</dbReference>
<feature type="transmembrane region" description="Helical" evidence="5">
    <location>
        <begin position="29"/>
        <end position="53"/>
    </location>
</feature>
<dbReference type="GO" id="GO:0003755">
    <property type="term" value="F:peptidyl-prolyl cis-trans isomerase activity"/>
    <property type="evidence" value="ECO:0007669"/>
    <property type="project" value="UniProtKB-UniRule"/>
</dbReference>
<dbReference type="Gene3D" id="2.40.100.10">
    <property type="entry name" value="Cyclophilin-like"/>
    <property type="match status" value="1"/>
</dbReference>
<dbReference type="PATRIC" id="fig|1618344.3.peg.1061"/>
<feature type="region of interest" description="Disordered" evidence="4">
    <location>
        <begin position="1"/>
        <end position="23"/>
    </location>
</feature>
<keyword evidence="5" id="KW-0472">Membrane</keyword>
<dbReference type="SUPFAM" id="SSF50891">
    <property type="entry name" value="Cyclophilin-like"/>
    <property type="match status" value="1"/>
</dbReference>
<keyword evidence="5" id="KW-1133">Transmembrane helix</keyword>
<dbReference type="GO" id="GO:0006457">
    <property type="term" value="P:protein folding"/>
    <property type="evidence" value="ECO:0007669"/>
    <property type="project" value="InterPro"/>
</dbReference>
<evidence type="ECO:0000256" key="4">
    <source>
        <dbReference type="SAM" id="MobiDB-lite"/>
    </source>
</evidence>
<sequence>MGKAKKYKEQRKKERTEAEARRKKRNDRLIRYGGTVVLSTFLTTALVMSYNIWYPAKYWPKTLKKETKVAGVYKTGDKKYSKEADMTIDASKKYYANFETNKGNFKIELLVMNAPKTVNNFVSLAKDKYYDGLTFHRVIKDFMIQGGCPKGDGTGDPGYKFEDEINAKAIGLSEDKIKMNEGSGYKYNDSLETIKLEKGVLAMANSGANTNGSQFFIITKDKTDWLDGKHTPFGRVIEGMDVVTGIEGVQIGENDRPIEPVTVKSINIEEK</sequence>
<proteinExistence type="inferred from homology"/>
<evidence type="ECO:0000313" key="7">
    <source>
        <dbReference type="EMBL" id="KKS08698.1"/>
    </source>
</evidence>
<evidence type="ECO:0000256" key="2">
    <source>
        <dbReference type="ARBA" id="ARBA00023235"/>
    </source>
</evidence>
<dbReference type="CDD" id="cd00317">
    <property type="entry name" value="cyclophilin"/>
    <property type="match status" value="1"/>
</dbReference>
<dbReference type="PROSITE" id="PS00170">
    <property type="entry name" value="CSA_PPIASE_1"/>
    <property type="match status" value="1"/>
</dbReference>
<keyword evidence="2 3" id="KW-0413">Isomerase</keyword>
<dbReference type="InterPro" id="IPR029000">
    <property type="entry name" value="Cyclophilin-like_dom_sf"/>
</dbReference>
<dbReference type="PRINTS" id="PR00153">
    <property type="entry name" value="CSAPPISMRASE"/>
</dbReference>
<feature type="compositionally biased region" description="Basic and acidic residues" evidence="4">
    <location>
        <begin position="11"/>
        <end position="20"/>
    </location>
</feature>
<evidence type="ECO:0000256" key="5">
    <source>
        <dbReference type="SAM" id="Phobius"/>
    </source>
</evidence>
<comment type="catalytic activity">
    <reaction evidence="3">
        <text>[protein]-peptidylproline (omega=180) = [protein]-peptidylproline (omega=0)</text>
        <dbReference type="Rhea" id="RHEA:16237"/>
        <dbReference type="Rhea" id="RHEA-COMP:10747"/>
        <dbReference type="Rhea" id="RHEA-COMP:10748"/>
        <dbReference type="ChEBI" id="CHEBI:83833"/>
        <dbReference type="ChEBI" id="CHEBI:83834"/>
        <dbReference type="EC" id="5.2.1.8"/>
    </reaction>
</comment>
<evidence type="ECO:0000256" key="3">
    <source>
        <dbReference type="RuleBase" id="RU363019"/>
    </source>
</evidence>
<comment type="similarity">
    <text evidence="3">Belongs to the cyclophilin-type PPIase family.</text>
</comment>
<comment type="caution">
    <text evidence="7">The sequence shown here is derived from an EMBL/GenBank/DDBJ whole genome shotgun (WGS) entry which is preliminary data.</text>
</comment>
<reference evidence="7 8" key="1">
    <citation type="journal article" date="2015" name="Nature">
        <title>rRNA introns, odd ribosomes, and small enigmatic genomes across a large radiation of phyla.</title>
        <authorList>
            <person name="Brown C.T."/>
            <person name="Hug L.A."/>
            <person name="Thomas B.C."/>
            <person name="Sharon I."/>
            <person name="Castelle C.J."/>
            <person name="Singh A."/>
            <person name="Wilkins M.J."/>
            <person name="Williams K.H."/>
            <person name="Banfield J.F."/>
        </authorList>
    </citation>
    <scope>NUCLEOTIDE SEQUENCE [LARGE SCALE GENOMIC DNA]</scope>
</reference>
<keyword evidence="5" id="KW-0812">Transmembrane</keyword>
<dbReference type="PANTHER" id="PTHR45625">
    <property type="entry name" value="PEPTIDYL-PROLYL CIS-TRANS ISOMERASE-RELATED"/>
    <property type="match status" value="1"/>
</dbReference>
<protein>
    <recommendedName>
        <fullName evidence="3">Peptidyl-prolyl cis-trans isomerase</fullName>
        <shortName evidence="3">PPIase</shortName>
        <ecNumber evidence="3">5.2.1.8</ecNumber>
    </recommendedName>
</protein>
<keyword evidence="1 3" id="KW-0697">Rotamase</keyword>
<dbReference type="InterPro" id="IPR020892">
    <property type="entry name" value="Cyclophilin-type_PPIase_CS"/>
</dbReference>
<evidence type="ECO:0000313" key="8">
    <source>
        <dbReference type="Proteomes" id="UP000033869"/>
    </source>
</evidence>
<dbReference type="PANTHER" id="PTHR45625:SF4">
    <property type="entry name" value="PEPTIDYLPROLYL ISOMERASE DOMAIN AND WD REPEAT-CONTAINING PROTEIN 1"/>
    <property type="match status" value="1"/>
</dbReference>